<name>A0AAJ6YM00_9HYME</name>
<comment type="subcellular location">
    <subcellularLocation>
        <location evidence="1 10">Cell membrane</location>
        <topology evidence="1 10">Multi-pass membrane protein</topology>
    </subcellularLocation>
</comment>
<dbReference type="GO" id="GO:0005886">
    <property type="term" value="C:plasma membrane"/>
    <property type="evidence" value="ECO:0007669"/>
    <property type="project" value="UniProtKB-SubCell"/>
</dbReference>
<dbReference type="GO" id="GO:0007165">
    <property type="term" value="P:signal transduction"/>
    <property type="evidence" value="ECO:0007669"/>
    <property type="project" value="UniProtKB-KW"/>
</dbReference>
<evidence type="ECO:0000256" key="7">
    <source>
        <dbReference type="ARBA" id="ARBA00023136"/>
    </source>
</evidence>
<dbReference type="PANTHER" id="PTHR21137">
    <property type="entry name" value="ODORANT RECEPTOR"/>
    <property type="match status" value="1"/>
</dbReference>
<keyword evidence="8 10" id="KW-0675">Receptor</keyword>
<dbReference type="Proteomes" id="UP000695007">
    <property type="component" value="Unplaced"/>
</dbReference>
<evidence type="ECO:0000256" key="3">
    <source>
        <dbReference type="ARBA" id="ARBA00022606"/>
    </source>
</evidence>
<comment type="caution">
    <text evidence="10">Lacks conserved residue(s) required for the propagation of feature annotation.</text>
</comment>
<evidence type="ECO:0000256" key="1">
    <source>
        <dbReference type="ARBA" id="ARBA00004651"/>
    </source>
</evidence>
<keyword evidence="4 10" id="KW-0812">Transmembrane</keyword>
<feature type="transmembrane region" description="Helical" evidence="10">
    <location>
        <begin position="145"/>
        <end position="173"/>
    </location>
</feature>
<dbReference type="Pfam" id="PF02949">
    <property type="entry name" value="7tm_6"/>
    <property type="match status" value="1"/>
</dbReference>
<dbReference type="CTD" id="31207"/>
<sequence>MKTKIANTSKKENLNFQNHKIDGYNYAIGPCRFLLRLLGAWPDFHYQRSWISFICILITIITMLLFCVISQSVKMFLSWRNFNLIIEILINCNIPTIIATTKIFSIWYHRYVLKDLLLQIIEDWKMVHVEQELIIMWTNARISRILCIGCIFMTQATLLCQCTVGIFNILSYISNMNPNDTMSKPLYMAGSFPYNVQVFPNYELSIFGQILSNIFASTSFSSVDSFFIVLMYHLIGQLSLLKLALFKLPNKIENAEDKKMFFDKFSLLHRRHNQLCRFSMSIEESFNMMFLIQMVPCFFGLCVLPYKLIQIISADYISIVELIFVVYFFLLFLFTNFLYCYIAELLHGKSIEVSYAVYNCNWTILPPKEARLFIFILLRTQIPFEITIGKFTTFSLQFYCHILKTSAGYLSMLLAVRNRMNY</sequence>
<protein>
    <recommendedName>
        <fullName evidence="10">Odorant receptor</fullName>
    </recommendedName>
</protein>
<dbReference type="RefSeq" id="XP_011500498.1">
    <property type="nucleotide sequence ID" value="XM_011502196.1"/>
</dbReference>
<keyword evidence="9 10" id="KW-0807">Transducer</keyword>
<dbReference type="GO" id="GO:0004984">
    <property type="term" value="F:olfactory receptor activity"/>
    <property type="evidence" value="ECO:0007669"/>
    <property type="project" value="InterPro"/>
</dbReference>
<accession>A0AAJ6YM00</accession>
<keyword evidence="11" id="KW-1185">Reference proteome</keyword>
<evidence type="ECO:0000313" key="11">
    <source>
        <dbReference type="Proteomes" id="UP000695007"/>
    </source>
</evidence>
<feature type="transmembrane region" description="Helical" evidence="10">
    <location>
        <begin position="50"/>
        <end position="70"/>
    </location>
</feature>
<keyword evidence="2" id="KW-1003">Cell membrane</keyword>
<dbReference type="GO" id="GO:0005549">
    <property type="term" value="F:odorant binding"/>
    <property type="evidence" value="ECO:0007669"/>
    <property type="project" value="InterPro"/>
</dbReference>
<evidence type="ECO:0000256" key="2">
    <source>
        <dbReference type="ARBA" id="ARBA00022475"/>
    </source>
</evidence>
<keyword evidence="5 10" id="KW-0552">Olfaction</keyword>
<feature type="transmembrane region" description="Helical" evidence="10">
    <location>
        <begin position="286"/>
        <end position="306"/>
    </location>
</feature>
<evidence type="ECO:0000313" key="12">
    <source>
        <dbReference type="RefSeq" id="XP_011500498.1"/>
    </source>
</evidence>
<gene>
    <name evidence="12" type="primary">LOC105364299</name>
</gene>
<reference evidence="12" key="1">
    <citation type="submission" date="2025-08" db="UniProtKB">
        <authorList>
            <consortium name="RefSeq"/>
        </authorList>
    </citation>
    <scope>IDENTIFICATION</scope>
</reference>
<evidence type="ECO:0000256" key="6">
    <source>
        <dbReference type="ARBA" id="ARBA00022989"/>
    </source>
</evidence>
<evidence type="ECO:0000256" key="5">
    <source>
        <dbReference type="ARBA" id="ARBA00022725"/>
    </source>
</evidence>
<evidence type="ECO:0000256" key="4">
    <source>
        <dbReference type="ARBA" id="ARBA00022692"/>
    </source>
</evidence>
<organism evidence="11 12">
    <name type="scientific">Ceratosolen solmsi marchali</name>
    <dbReference type="NCBI Taxonomy" id="326594"/>
    <lineage>
        <taxon>Eukaryota</taxon>
        <taxon>Metazoa</taxon>
        <taxon>Ecdysozoa</taxon>
        <taxon>Arthropoda</taxon>
        <taxon>Hexapoda</taxon>
        <taxon>Insecta</taxon>
        <taxon>Pterygota</taxon>
        <taxon>Neoptera</taxon>
        <taxon>Endopterygota</taxon>
        <taxon>Hymenoptera</taxon>
        <taxon>Apocrita</taxon>
        <taxon>Proctotrupomorpha</taxon>
        <taxon>Chalcidoidea</taxon>
        <taxon>Agaonidae</taxon>
        <taxon>Agaoninae</taxon>
        <taxon>Ceratosolen</taxon>
    </lineage>
</organism>
<evidence type="ECO:0000256" key="10">
    <source>
        <dbReference type="RuleBase" id="RU351113"/>
    </source>
</evidence>
<dbReference type="PANTHER" id="PTHR21137:SF35">
    <property type="entry name" value="ODORANT RECEPTOR 19A-RELATED"/>
    <property type="match status" value="1"/>
</dbReference>
<evidence type="ECO:0000256" key="8">
    <source>
        <dbReference type="ARBA" id="ARBA00023170"/>
    </source>
</evidence>
<keyword evidence="6 10" id="KW-1133">Transmembrane helix</keyword>
<comment type="similarity">
    <text evidence="10">Belongs to the insect chemoreceptor superfamily. Heteromeric odorant receptor channel (TC 1.A.69) family.</text>
</comment>
<dbReference type="KEGG" id="csol:105364299"/>
<feature type="transmembrane region" description="Helical" evidence="10">
    <location>
        <begin position="318"/>
        <end position="342"/>
    </location>
</feature>
<proteinExistence type="inferred from homology"/>
<feature type="transmembrane region" description="Helical" evidence="10">
    <location>
        <begin position="225"/>
        <end position="245"/>
    </location>
</feature>
<evidence type="ECO:0000256" key="9">
    <source>
        <dbReference type="ARBA" id="ARBA00023224"/>
    </source>
</evidence>
<keyword evidence="7 10" id="KW-0472">Membrane</keyword>
<dbReference type="AlphaFoldDB" id="A0AAJ6YM00"/>
<dbReference type="InterPro" id="IPR004117">
    <property type="entry name" value="7tm6_olfct_rcpt"/>
</dbReference>
<keyword evidence="3 10" id="KW-0716">Sensory transduction</keyword>
<dbReference type="GeneID" id="105364299"/>